<dbReference type="GO" id="GO:0005737">
    <property type="term" value="C:cytoplasm"/>
    <property type="evidence" value="ECO:0007669"/>
    <property type="project" value="TreeGrafter"/>
</dbReference>
<evidence type="ECO:0000256" key="2">
    <source>
        <dbReference type="ARBA" id="ARBA00022741"/>
    </source>
</evidence>
<dbReference type="GO" id="GO:0046512">
    <property type="term" value="P:sphingosine biosynthetic process"/>
    <property type="evidence" value="ECO:0007669"/>
    <property type="project" value="TreeGrafter"/>
</dbReference>
<keyword evidence="2" id="KW-0547">Nucleotide-binding</keyword>
<feature type="domain" description="DAGKc" evidence="5">
    <location>
        <begin position="131"/>
        <end position="273"/>
    </location>
</feature>
<dbReference type="InterPro" id="IPR045540">
    <property type="entry name" value="YegS/DAGK_C"/>
</dbReference>
<dbReference type="InterPro" id="IPR017438">
    <property type="entry name" value="ATP-NAD_kinase_N"/>
</dbReference>
<keyword evidence="4" id="KW-0067">ATP-binding</keyword>
<dbReference type="GO" id="GO:0001727">
    <property type="term" value="F:lipid kinase activity"/>
    <property type="evidence" value="ECO:0007669"/>
    <property type="project" value="TreeGrafter"/>
</dbReference>
<dbReference type="PANTHER" id="PTHR12358">
    <property type="entry name" value="SPHINGOSINE KINASE"/>
    <property type="match status" value="1"/>
</dbReference>
<dbReference type="AlphaFoldDB" id="A0A7S0BDP1"/>
<dbReference type="SUPFAM" id="SSF111331">
    <property type="entry name" value="NAD kinase/diacylglycerol kinase-like"/>
    <property type="match status" value="1"/>
</dbReference>
<keyword evidence="1" id="KW-0808">Transferase</keyword>
<dbReference type="EMBL" id="HBEG01054070">
    <property type="protein sequence ID" value="CAD8389301.1"/>
    <property type="molecule type" value="Transcribed_RNA"/>
</dbReference>
<evidence type="ECO:0000313" key="6">
    <source>
        <dbReference type="EMBL" id="CAD8389301.1"/>
    </source>
</evidence>
<dbReference type="SMART" id="SM00046">
    <property type="entry name" value="DAGKc"/>
    <property type="match status" value="1"/>
</dbReference>
<dbReference type="PROSITE" id="PS50146">
    <property type="entry name" value="DAGK"/>
    <property type="match status" value="1"/>
</dbReference>
<dbReference type="GO" id="GO:0005524">
    <property type="term" value="F:ATP binding"/>
    <property type="evidence" value="ECO:0007669"/>
    <property type="project" value="UniProtKB-KW"/>
</dbReference>
<proteinExistence type="predicted"/>
<evidence type="ECO:0000259" key="5">
    <source>
        <dbReference type="PROSITE" id="PS50146"/>
    </source>
</evidence>
<name>A0A7S0BDP1_9DINO</name>
<accession>A0A7S0BDP1</accession>
<evidence type="ECO:0000256" key="3">
    <source>
        <dbReference type="ARBA" id="ARBA00022777"/>
    </source>
</evidence>
<reference evidence="6" key="1">
    <citation type="submission" date="2021-01" db="EMBL/GenBank/DDBJ databases">
        <authorList>
            <person name="Corre E."/>
            <person name="Pelletier E."/>
            <person name="Niang G."/>
            <person name="Scheremetjew M."/>
            <person name="Finn R."/>
            <person name="Kale V."/>
            <person name="Holt S."/>
            <person name="Cochrane G."/>
            <person name="Meng A."/>
            <person name="Brown T."/>
            <person name="Cohen L."/>
        </authorList>
    </citation>
    <scope>NUCLEOTIDE SEQUENCE</scope>
    <source>
        <strain evidence="6">Pbaha01</strain>
    </source>
</reference>
<dbReference type="Gene3D" id="3.40.50.10330">
    <property type="entry name" value="Probable inorganic polyphosphate/atp-NAD kinase, domain 1"/>
    <property type="match status" value="1"/>
</dbReference>
<dbReference type="Gene3D" id="2.60.200.40">
    <property type="match status" value="1"/>
</dbReference>
<evidence type="ECO:0000256" key="1">
    <source>
        <dbReference type="ARBA" id="ARBA00022679"/>
    </source>
</evidence>
<keyword evidence="3" id="KW-0418">Kinase</keyword>
<dbReference type="InterPro" id="IPR001206">
    <property type="entry name" value="Diacylglycerol_kinase_cat_dom"/>
</dbReference>
<gene>
    <name evidence="6" type="ORF">PBAH0796_LOCUS32916</name>
</gene>
<sequence length="473" mass="50627">MDDGLHCYVRVHGCNVHTRACIADAGVALMSGQDAGPSRRRCFNCWRQGGPESEPLLPQVLSYQDMLGASIDAISGAVRLVYCPRGGARLGARVREDVLLQIGGGGAARDSLCRAEAWVAEVSERCLLEKQARRRFLVLVNPASGSGRAQQVWRVVEELWAAVPGIRCTVVHTTHQGDAFERAKVLDLDSCDAIIVVSGDGLVHEVWNGLAARDDAEKALQLPIGHLPGGSGNGLAKSVLDTCGESYGVLDMAFLIAKGGRQPIDLMSVQAGQGGPRTSFLSLAAATISDVDLGSESLRCLGGFRFTLRAIWRVIRPLALHAELVYWPVEVQGLPPAEAPQLSTQLSGEPWKRVEDDFAVFWGVNTAWAASDSMPAPPAALHDGLWHLLVLRGPQISRGTLLSLFLRLESGTHVDLPGVELIRCRAFRLSPTARADGSRAGDGGGLLALDGERVPFGPVQVWPARCTGQVLGR</sequence>
<evidence type="ECO:0000256" key="4">
    <source>
        <dbReference type="ARBA" id="ARBA00022840"/>
    </source>
</evidence>
<dbReference type="PANTHER" id="PTHR12358:SF31">
    <property type="entry name" value="ACYLGLYCEROL KINASE, MITOCHONDRIAL"/>
    <property type="match status" value="1"/>
</dbReference>
<dbReference type="Pfam" id="PF19279">
    <property type="entry name" value="YegS_C"/>
    <property type="match status" value="1"/>
</dbReference>
<dbReference type="Pfam" id="PF00781">
    <property type="entry name" value="DAGK_cat"/>
    <property type="match status" value="1"/>
</dbReference>
<dbReference type="InterPro" id="IPR050187">
    <property type="entry name" value="Lipid_Phosphate_FormReg"/>
</dbReference>
<dbReference type="InterPro" id="IPR016064">
    <property type="entry name" value="NAD/diacylglycerol_kinase_sf"/>
</dbReference>
<protein>
    <recommendedName>
        <fullName evidence="5">DAGKc domain-containing protein</fullName>
    </recommendedName>
</protein>
<organism evidence="6">
    <name type="scientific">Pyrodinium bahamense</name>
    <dbReference type="NCBI Taxonomy" id="73915"/>
    <lineage>
        <taxon>Eukaryota</taxon>
        <taxon>Sar</taxon>
        <taxon>Alveolata</taxon>
        <taxon>Dinophyceae</taxon>
        <taxon>Gonyaulacales</taxon>
        <taxon>Pyrocystaceae</taxon>
        <taxon>Pyrodinium</taxon>
    </lineage>
</organism>
<dbReference type="GO" id="GO:0016020">
    <property type="term" value="C:membrane"/>
    <property type="evidence" value="ECO:0007669"/>
    <property type="project" value="TreeGrafter"/>
</dbReference>